<dbReference type="InterPro" id="IPR015421">
    <property type="entry name" value="PyrdxlP-dep_Trfase_major"/>
</dbReference>
<sequence length="407" mass="45344">MSDLLIADEILDSIKKVTGVPSDSTFIGLHEPLFKETNAYKYVKESLDSGWVSSSGEWVERFENAIKNYTNSNHCIAVNNGTVALRLALHLAGVKPGEEVILPPLSFVATANAISHLGGVPHFVDIERENLGLCPVALRVRLNNICEEKNGSLINKETGRKIAAVVPVHVFGTPAKILSLKKVCDDFNLPMIEDAAEALGSFKKIEHQWLHCGLIGEIGILSFNGNKIITTGGGGALLTNNAELAVKARHLSTTAKLKHKWDFNHDEVGWNDRLPGINAAIGVAQLEELSSRIEMKRVLFQKYLKELGSLENTQILKEPHNCKSNHWLITLRLCMKDTIEINQVRNELLTKSHELGIQLRPSWKPIHMLPMYRDMPKGELINIENEFNRLINLPSSPQILSKKIMKN</sequence>
<dbReference type="HOGENOM" id="CLU_033332_2_1_3"/>
<evidence type="ECO:0000256" key="1">
    <source>
        <dbReference type="PIRSR" id="PIRSR000390-1"/>
    </source>
</evidence>
<evidence type="ECO:0000256" key="2">
    <source>
        <dbReference type="PIRSR" id="PIRSR000390-2"/>
    </source>
</evidence>
<accession>A9BBG0</accession>
<evidence type="ECO:0000313" key="4">
    <source>
        <dbReference type="EMBL" id="ABX09172.1"/>
    </source>
</evidence>
<comment type="similarity">
    <text evidence="3">Belongs to the DegT/DnrJ/EryC1 family.</text>
</comment>
<keyword evidence="5" id="KW-1185">Reference proteome</keyword>
<dbReference type="Gene3D" id="3.90.1150.10">
    <property type="entry name" value="Aspartate Aminotransferase, domain 1"/>
    <property type="match status" value="1"/>
</dbReference>
<reference evidence="4 5" key="1">
    <citation type="journal article" date="2007" name="PLoS Genet.">
        <title>Patterns and implications of gene gain and loss in the evolution of Prochlorococcus.</title>
        <authorList>
            <person name="Kettler G.C."/>
            <person name="Martiny A.C."/>
            <person name="Huang K."/>
            <person name="Zucker J."/>
            <person name="Coleman M.L."/>
            <person name="Rodrigue S."/>
            <person name="Chen F."/>
            <person name="Lapidus A."/>
            <person name="Ferriera S."/>
            <person name="Johnson J."/>
            <person name="Steglich C."/>
            <person name="Church G.M."/>
            <person name="Richardson P."/>
            <person name="Chisholm S.W."/>
        </authorList>
    </citation>
    <scope>NUCLEOTIDE SEQUENCE [LARGE SCALE GENOMIC DNA]</scope>
    <source>
        <strain evidence="5">MIT 9211</strain>
    </source>
</reference>
<dbReference type="GO" id="GO:0030170">
    <property type="term" value="F:pyridoxal phosphate binding"/>
    <property type="evidence" value="ECO:0007669"/>
    <property type="project" value="TreeGrafter"/>
</dbReference>
<dbReference type="NCBIfam" id="TIGR04181">
    <property type="entry name" value="NHT_00031"/>
    <property type="match status" value="1"/>
</dbReference>
<dbReference type="InterPro" id="IPR000653">
    <property type="entry name" value="DegT/StrS_aminotransferase"/>
</dbReference>
<keyword evidence="2 3" id="KW-0663">Pyridoxal phosphate</keyword>
<dbReference type="EMBL" id="CP000878">
    <property type="protein sequence ID" value="ABX09172.1"/>
    <property type="molecule type" value="Genomic_DNA"/>
</dbReference>
<dbReference type="Proteomes" id="UP000000788">
    <property type="component" value="Chromosome"/>
</dbReference>
<name>A9BBG0_PROM4</name>
<dbReference type="CDD" id="cd00616">
    <property type="entry name" value="AHBA_syn"/>
    <property type="match status" value="1"/>
</dbReference>
<dbReference type="Gene3D" id="3.40.640.10">
    <property type="entry name" value="Type I PLP-dependent aspartate aminotransferase-like (Major domain)"/>
    <property type="match status" value="1"/>
</dbReference>
<dbReference type="InterPro" id="IPR015424">
    <property type="entry name" value="PyrdxlP-dep_Trfase"/>
</dbReference>
<feature type="modified residue" description="N6-(pyridoxal phosphate)lysine" evidence="2">
    <location>
        <position position="227"/>
    </location>
</feature>
<organism evidence="4 5">
    <name type="scientific">Prochlorococcus marinus (strain MIT 9211)</name>
    <dbReference type="NCBI Taxonomy" id="93059"/>
    <lineage>
        <taxon>Bacteria</taxon>
        <taxon>Bacillati</taxon>
        <taxon>Cyanobacteriota</taxon>
        <taxon>Cyanophyceae</taxon>
        <taxon>Synechococcales</taxon>
        <taxon>Prochlorococcaceae</taxon>
        <taxon>Prochlorococcus</taxon>
    </lineage>
</organism>
<dbReference type="AlphaFoldDB" id="A9BBG0"/>
<dbReference type="PIRSF" id="PIRSF000390">
    <property type="entry name" value="PLP_StrS"/>
    <property type="match status" value="1"/>
</dbReference>
<gene>
    <name evidence="4" type="ordered locus">P9211_12411</name>
</gene>
<dbReference type="InterPro" id="IPR015422">
    <property type="entry name" value="PyrdxlP-dep_Trfase_small"/>
</dbReference>
<dbReference type="RefSeq" id="WP_012195793.1">
    <property type="nucleotide sequence ID" value="NC_009976.1"/>
</dbReference>
<proteinExistence type="inferred from homology"/>
<dbReference type="GO" id="GO:0000271">
    <property type="term" value="P:polysaccharide biosynthetic process"/>
    <property type="evidence" value="ECO:0007669"/>
    <property type="project" value="TreeGrafter"/>
</dbReference>
<dbReference type="OrthoDB" id="9810913at2"/>
<dbReference type="PANTHER" id="PTHR30244:SF30">
    <property type="entry name" value="BLR5990 PROTEIN"/>
    <property type="match status" value="1"/>
</dbReference>
<dbReference type="GO" id="GO:0008483">
    <property type="term" value="F:transaminase activity"/>
    <property type="evidence" value="ECO:0007669"/>
    <property type="project" value="TreeGrafter"/>
</dbReference>
<dbReference type="STRING" id="93059.P9211_12411"/>
<protein>
    <submittedName>
        <fullName evidence="4">Predicted pyridoxal phosphate-dependent enzyme</fullName>
    </submittedName>
</protein>
<feature type="active site" description="Proton acceptor" evidence="1">
    <location>
        <position position="227"/>
    </location>
</feature>
<dbReference type="InterPro" id="IPR026385">
    <property type="entry name" value="LegC-like"/>
</dbReference>
<evidence type="ECO:0000313" key="5">
    <source>
        <dbReference type="Proteomes" id="UP000000788"/>
    </source>
</evidence>
<dbReference type="KEGG" id="pmj:P9211_12411"/>
<dbReference type="SUPFAM" id="SSF53383">
    <property type="entry name" value="PLP-dependent transferases"/>
    <property type="match status" value="1"/>
</dbReference>
<dbReference type="Pfam" id="PF01041">
    <property type="entry name" value="DegT_DnrJ_EryC1"/>
    <property type="match status" value="1"/>
</dbReference>
<dbReference type="PANTHER" id="PTHR30244">
    <property type="entry name" value="TRANSAMINASE"/>
    <property type="match status" value="1"/>
</dbReference>
<evidence type="ECO:0000256" key="3">
    <source>
        <dbReference type="RuleBase" id="RU004508"/>
    </source>
</evidence>
<dbReference type="eggNOG" id="COG0399">
    <property type="taxonomic scope" value="Bacteria"/>
</dbReference>